<dbReference type="InterPro" id="IPR012976">
    <property type="entry name" value="NOSIC"/>
</dbReference>
<dbReference type="GO" id="GO:0046540">
    <property type="term" value="C:U4/U6 x U5 tri-snRNP complex"/>
    <property type="evidence" value="ECO:0007669"/>
    <property type="project" value="EnsemblFungi"/>
</dbReference>
<organism evidence="11 12">
    <name type="scientific">Lichtheimia corymbifera JMRC:FSU:9682</name>
    <dbReference type="NCBI Taxonomy" id="1263082"/>
    <lineage>
        <taxon>Eukaryota</taxon>
        <taxon>Fungi</taxon>
        <taxon>Fungi incertae sedis</taxon>
        <taxon>Mucoromycota</taxon>
        <taxon>Mucoromycotina</taxon>
        <taxon>Mucoromycetes</taxon>
        <taxon>Mucorales</taxon>
        <taxon>Lichtheimiaceae</taxon>
        <taxon>Lichtheimia</taxon>
    </lineage>
</organism>
<keyword evidence="12" id="KW-1185">Reference proteome</keyword>
<feature type="compositionally biased region" description="Basic residues" evidence="9">
    <location>
        <begin position="368"/>
        <end position="378"/>
    </location>
</feature>
<feature type="domain" description="Nop" evidence="10">
    <location>
        <begin position="232"/>
        <end position="350"/>
    </location>
</feature>
<dbReference type="SMART" id="SM00931">
    <property type="entry name" value="NOSIC"/>
    <property type="match status" value="1"/>
</dbReference>
<dbReference type="Gene3D" id="1.10.246.90">
    <property type="entry name" value="Nop domain"/>
    <property type="match status" value="1"/>
</dbReference>
<dbReference type="GO" id="GO:0045292">
    <property type="term" value="P:mRNA cis splicing, via spliceosome"/>
    <property type="evidence" value="ECO:0007669"/>
    <property type="project" value="EnsemblFungi"/>
</dbReference>
<evidence type="ECO:0000256" key="4">
    <source>
        <dbReference type="ARBA" id="ARBA00022728"/>
    </source>
</evidence>
<dbReference type="OrthoDB" id="4771285at2759"/>
<feature type="region of interest" description="Disordered" evidence="9">
    <location>
        <begin position="424"/>
        <end position="451"/>
    </location>
</feature>
<gene>
    <name evidence="11" type="ORF">LCOR_07296.1</name>
</gene>
<dbReference type="EMBL" id="CBTN010000036">
    <property type="protein sequence ID" value="CDH56223.1"/>
    <property type="molecule type" value="Genomic_DNA"/>
</dbReference>
<feature type="compositionally biased region" description="Basic and acidic residues" evidence="9">
    <location>
        <begin position="18"/>
        <end position="28"/>
    </location>
</feature>
<dbReference type="FunFam" id="1.10.287.4070:FF:000003">
    <property type="entry name" value="U4/U6 small nuclear ribonucleoprotein PRP31"/>
    <property type="match status" value="1"/>
</dbReference>
<evidence type="ECO:0000256" key="1">
    <source>
        <dbReference type="ARBA" id="ARBA00004123"/>
    </source>
</evidence>
<evidence type="ECO:0000256" key="2">
    <source>
        <dbReference type="ARBA" id="ARBA00005572"/>
    </source>
</evidence>
<name>A0A068S1F6_9FUNG</name>
<dbReference type="Pfam" id="PF01798">
    <property type="entry name" value="Nop"/>
    <property type="match status" value="1"/>
</dbReference>
<dbReference type="PANTHER" id="PTHR13904">
    <property type="entry name" value="PRE-MRNA SPLICING FACTOR PRP31"/>
    <property type="match status" value="1"/>
</dbReference>
<evidence type="ECO:0000256" key="9">
    <source>
        <dbReference type="SAM" id="MobiDB-lite"/>
    </source>
</evidence>
<feature type="region of interest" description="Disordered" evidence="9">
    <location>
        <begin position="1"/>
        <end position="67"/>
    </location>
</feature>
<dbReference type="InterPro" id="IPR019175">
    <property type="entry name" value="Prp31_C"/>
</dbReference>
<feature type="compositionally biased region" description="Basic and acidic residues" evidence="9">
    <location>
        <begin position="44"/>
        <end position="53"/>
    </location>
</feature>
<evidence type="ECO:0000256" key="3">
    <source>
        <dbReference type="ARBA" id="ARBA00022664"/>
    </source>
</evidence>
<evidence type="ECO:0000256" key="5">
    <source>
        <dbReference type="ARBA" id="ARBA00022884"/>
    </source>
</evidence>
<accession>A0A068S1F6</accession>
<dbReference type="GO" id="GO:0000244">
    <property type="term" value="P:spliceosomal tri-snRNP complex assembly"/>
    <property type="evidence" value="ECO:0007669"/>
    <property type="project" value="InterPro"/>
</dbReference>
<evidence type="ECO:0000256" key="8">
    <source>
        <dbReference type="ARBA" id="ARBA00023274"/>
    </source>
</evidence>
<dbReference type="AlphaFoldDB" id="A0A068S1F6"/>
<evidence type="ECO:0000313" key="11">
    <source>
        <dbReference type="EMBL" id="CDH56223.1"/>
    </source>
</evidence>
<dbReference type="InterPro" id="IPR027105">
    <property type="entry name" value="Prp31"/>
</dbReference>
<dbReference type="SUPFAM" id="SSF89124">
    <property type="entry name" value="Nop domain"/>
    <property type="match status" value="1"/>
</dbReference>
<keyword evidence="6" id="KW-0508">mRNA splicing</keyword>
<keyword evidence="7" id="KW-0539">Nucleus</keyword>
<dbReference type="FunFam" id="1.10.246.90:FF:000002">
    <property type="entry name" value="U4/U6 small nuclear ribonucleoprotein Prp31"/>
    <property type="match status" value="1"/>
</dbReference>
<comment type="caution">
    <text evidence="11">The sequence shown here is derived from an EMBL/GenBank/DDBJ whole genome shotgun (WGS) entry which is preliminary data.</text>
</comment>
<feature type="region of interest" description="Disordered" evidence="9">
    <location>
        <begin position="345"/>
        <end position="380"/>
    </location>
</feature>
<sequence length="495" mass="54269">MSSLADELAADLDFSDEQSVHSDDDRQNEQSQDQDAMDINEDGEATKDTDRSTNDASPSSGHQDNVHKVTKFLQSKQTKDILERIEHFKSRDRTATDLNNAPTEEDEEYQLIVNANSMTADIDGEIQAVHKFIRDHYAPRFPELESLILNPMDYARTVKAIGNEKDLTKVDLRSILPSATVMVVTVTATTSNGKELSPEEWKVTEEACDVAFELDNAKRTIINYVESRMTMIAPNLSNVVGSSTAAKLLTAAGGLSAFCKIPACNIEVLGNTKKTNTGFSRASMERNTGYIISSPLVLSVPADLRRKVTKIIAAKCALSARIDASQSSPSGEAGQKFRNDIDQKIEKLQEPPPTKVIKALPVPDEGPKKRRGGKRVRRQKEAYAMTELRAARNRMAFGEAEEEVEYGDETEGLGMTTKQVGKIRASIADPRNKVKAPKQQQRSLNTAGTTSGLASSLAFTPVQGIELVDPTAAAERVKKANEKYFGDGAFSIVRK</sequence>
<dbReference type="PROSITE" id="PS51358">
    <property type="entry name" value="NOP"/>
    <property type="match status" value="1"/>
</dbReference>
<comment type="subcellular location">
    <subcellularLocation>
        <location evidence="1">Nucleus</location>
    </subcellularLocation>
</comment>
<dbReference type="InterPro" id="IPR036070">
    <property type="entry name" value="Nop_dom_sf"/>
</dbReference>
<evidence type="ECO:0000259" key="10">
    <source>
        <dbReference type="PROSITE" id="PS51358"/>
    </source>
</evidence>
<feature type="compositionally biased region" description="Polar residues" evidence="9">
    <location>
        <begin position="438"/>
        <end position="451"/>
    </location>
</feature>
<dbReference type="STRING" id="1263082.A0A068S1F6"/>
<evidence type="ECO:0000313" key="12">
    <source>
        <dbReference type="Proteomes" id="UP000027586"/>
    </source>
</evidence>
<dbReference type="GO" id="GO:0003723">
    <property type="term" value="F:RNA binding"/>
    <property type="evidence" value="ECO:0007669"/>
    <property type="project" value="UniProtKB-KW"/>
</dbReference>
<dbReference type="Proteomes" id="UP000027586">
    <property type="component" value="Unassembled WGS sequence"/>
</dbReference>
<evidence type="ECO:0000256" key="6">
    <source>
        <dbReference type="ARBA" id="ARBA00023187"/>
    </source>
</evidence>
<dbReference type="InterPro" id="IPR042239">
    <property type="entry name" value="Nop_C"/>
</dbReference>
<keyword evidence="4" id="KW-0747">Spliceosome</keyword>
<comment type="similarity">
    <text evidence="2">Belongs to the PRP31 family.</text>
</comment>
<keyword evidence="8" id="KW-0687">Ribonucleoprotein</keyword>
<proteinExistence type="inferred from homology"/>
<evidence type="ECO:0000256" key="7">
    <source>
        <dbReference type="ARBA" id="ARBA00023242"/>
    </source>
</evidence>
<dbReference type="PANTHER" id="PTHR13904:SF0">
    <property type="entry name" value="U4_U6 SMALL NUCLEAR RIBONUCLEOPROTEIN PRP31"/>
    <property type="match status" value="1"/>
</dbReference>
<feature type="compositionally biased region" description="Polar residues" evidence="9">
    <location>
        <begin position="54"/>
        <end position="63"/>
    </location>
</feature>
<keyword evidence="3" id="KW-0507">mRNA processing</keyword>
<dbReference type="GO" id="GO:0005687">
    <property type="term" value="C:U4 snRNP"/>
    <property type="evidence" value="ECO:0007669"/>
    <property type="project" value="TreeGrafter"/>
</dbReference>
<dbReference type="Gene3D" id="1.10.287.4070">
    <property type="match status" value="1"/>
</dbReference>
<dbReference type="InterPro" id="IPR002687">
    <property type="entry name" value="Nop_dom"/>
</dbReference>
<dbReference type="VEuPathDB" id="FungiDB:LCOR_07296.1"/>
<dbReference type="Pfam" id="PF09785">
    <property type="entry name" value="Prp31_C"/>
    <property type="match status" value="1"/>
</dbReference>
<keyword evidence="5" id="KW-0694">RNA-binding</keyword>
<reference evidence="11" key="1">
    <citation type="submission" date="2013-08" db="EMBL/GenBank/DDBJ databases">
        <title>Gene expansion shapes genome architecture in the human pathogen Lichtheimia corymbifera: an evolutionary genomics analysis in the ancient terrestrial Mucorales (Mucoromycotina).</title>
        <authorList>
            <person name="Schwartze V.U."/>
            <person name="Winter S."/>
            <person name="Shelest E."/>
            <person name="Marcet-Houben M."/>
            <person name="Horn F."/>
            <person name="Wehner S."/>
            <person name="Hoffmann K."/>
            <person name="Riege K."/>
            <person name="Sammeth M."/>
            <person name="Nowrousian M."/>
            <person name="Valiante V."/>
            <person name="Linde J."/>
            <person name="Jacobsen I.D."/>
            <person name="Marz M."/>
            <person name="Brakhage A.A."/>
            <person name="Gabaldon T."/>
            <person name="Bocker S."/>
            <person name="Voigt K."/>
        </authorList>
    </citation>
    <scope>NUCLEOTIDE SEQUENCE [LARGE SCALE GENOMIC DNA]</scope>
    <source>
        <strain evidence="11">FSU 9682</strain>
    </source>
</reference>
<protein>
    <submittedName>
        <fullName evidence="11">Nop domain-containing protein</fullName>
    </submittedName>
</protein>
<dbReference type="GO" id="GO:0071011">
    <property type="term" value="C:precatalytic spliceosome"/>
    <property type="evidence" value="ECO:0007669"/>
    <property type="project" value="TreeGrafter"/>
</dbReference>